<evidence type="ECO:0000313" key="2">
    <source>
        <dbReference type="Proteomes" id="UP000593561"/>
    </source>
</evidence>
<protein>
    <submittedName>
        <fullName evidence="1">Uncharacterized protein</fullName>
    </submittedName>
</protein>
<accession>A0A7J8SME3</accession>
<proteinExistence type="predicted"/>
<comment type="caution">
    <text evidence="1">The sequence shown here is derived from an EMBL/GenBank/DDBJ whole genome shotgun (WGS) entry which is preliminary data.</text>
</comment>
<evidence type="ECO:0000313" key="1">
    <source>
        <dbReference type="EMBL" id="MBA0626786.1"/>
    </source>
</evidence>
<name>A0A7J8SME3_GOSDV</name>
<keyword evidence="2" id="KW-1185">Reference proteome</keyword>
<dbReference type="EMBL" id="JABFAC010000010">
    <property type="protein sequence ID" value="MBA0626786.1"/>
    <property type="molecule type" value="Genomic_DNA"/>
</dbReference>
<organism evidence="1 2">
    <name type="scientific">Gossypium davidsonii</name>
    <name type="common">Davidson's cotton</name>
    <name type="synonym">Gossypium klotzschianum subsp. davidsonii</name>
    <dbReference type="NCBI Taxonomy" id="34287"/>
    <lineage>
        <taxon>Eukaryota</taxon>
        <taxon>Viridiplantae</taxon>
        <taxon>Streptophyta</taxon>
        <taxon>Embryophyta</taxon>
        <taxon>Tracheophyta</taxon>
        <taxon>Spermatophyta</taxon>
        <taxon>Magnoliopsida</taxon>
        <taxon>eudicotyledons</taxon>
        <taxon>Gunneridae</taxon>
        <taxon>Pentapetalae</taxon>
        <taxon>rosids</taxon>
        <taxon>malvids</taxon>
        <taxon>Malvales</taxon>
        <taxon>Malvaceae</taxon>
        <taxon>Malvoideae</taxon>
        <taxon>Gossypium</taxon>
    </lineage>
</organism>
<sequence length="132" mass="15713">MRWLEENFQTIEASINGIEKEQLARAFIFKVDRGSTNADKSCNLVHLRWLLLLVSLKELRRFSLGSVVMATLYREMYRATIPDKAKIDDCMLFFQPYNFLPTREPFLTPELVTFQDYMDWLRHNDKVYLQPT</sequence>
<gene>
    <name evidence="1" type="ORF">Godav_004388</name>
</gene>
<reference evidence="1 2" key="1">
    <citation type="journal article" date="2019" name="Genome Biol. Evol.">
        <title>Insights into the evolution of the New World diploid cottons (Gossypium, subgenus Houzingenia) based on genome sequencing.</title>
        <authorList>
            <person name="Grover C.E."/>
            <person name="Arick M.A. 2nd"/>
            <person name="Thrash A."/>
            <person name="Conover J.L."/>
            <person name="Sanders W.S."/>
            <person name="Peterson D.G."/>
            <person name="Frelichowski J.E."/>
            <person name="Scheffler J.A."/>
            <person name="Scheffler B.E."/>
            <person name="Wendel J.F."/>
        </authorList>
    </citation>
    <scope>NUCLEOTIDE SEQUENCE [LARGE SCALE GENOMIC DNA]</scope>
    <source>
        <strain evidence="1">27</strain>
        <tissue evidence="1">Leaf</tissue>
    </source>
</reference>
<dbReference type="Proteomes" id="UP000593561">
    <property type="component" value="Unassembled WGS sequence"/>
</dbReference>
<dbReference type="AlphaFoldDB" id="A0A7J8SME3"/>